<dbReference type="InParanoid" id="F1A5E8"/>
<keyword evidence="1" id="KW-0677">Repeat</keyword>
<dbReference type="Pfam" id="PF05725">
    <property type="entry name" value="FNIP"/>
    <property type="match status" value="3"/>
</dbReference>
<gene>
    <name evidence="2" type="ORF">DICPUDRAFT_85336</name>
</gene>
<dbReference type="AlphaFoldDB" id="F1A5E8"/>
<evidence type="ECO:0000256" key="1">
    <source>
        <dbReference type="ARBA" id="ARBA00022737"/>
    </source>
</evidence>
<sequence length="241" mass="27862">MDRLENLFFSVWRNCFLNKEIFRHLQLYRLNKRASVSSIDELMNHKYRDYISILCYNSSQILDRVGMIPFSVTSLYLNSYNEDIIPGVSIPSSVTKLSMHCRTEIIGPFQIPSSVTELSLHSYNHPLVNNVIPNSVRKLYLGAYNHPLHPNNIPSSVTDLEMFSFNQPILPNVLPNSLLRIKLWAFSKPLKEGSIPNTVIEFDSVGPMYEQPLWLKLFLGSIHRCIKTFGYLKSIYNYLKS</sequence>
<evidence type="ECO:0000313" key="2">
    <source>
        <dbReference type="EMBL" id="EGC28585.1"/>
    </source>
</evidence>
<name>F1A5E8_DICPU</name>
<dbReference type="EMBL" id="GL871592">
    <property type="protein sequence ID" value="EGC28585.1"/>
    <property type="molecule type" value="Genomic_DNA"/>
</dbReference>
<dbReference type="InterPro" id="IPR008615">
    <property type="entry name" value="FNIP"/>
</dbReference>
<dbReference type="KEGG" id="dpp:DICPUDRAFT_85336"/>
<proteinExistence type="predicted"/>
<dbReference type="PANTHER" id="PTHR32134:SF169">
    <property type="entry name" value="FNIP REPEAT-CONTAINING PROTEIN-RELATED"/>
    <property type="match status" value="1"/>
</dbReference>
<dbReference type="InterPro" id="IPR051251">
    <property type="entry name" value="STK_FNIP-Repeat"/>
</dbReference>
<reference evidence="3" key="1">
    <citation type="journal article" date="2011" name="Genome Biol.">
        <title>Comparative genomics of the social amoebae Dictyostelium discoideum and Dictyostelium purpureum.</title>
        <authorList>
            <consortium name="US DOE Joint Genome Institute (JGI-PGF)"/>
            <person name="Sucgang R."/>
            <person name="Kuo A."/>
            <person name="Tian X."/>
            <person name="Salerno W."/>
            <person name="Parikh A."/>
            <person name="Feasley C.L."/>
            <person name="Dalin E."/>
            <person name="Tu H."/>
            <person name="Huang E."/>
            <person name="Barry K."/>
            <person name="Lindquist E."/>
            <person name="Shapiro H."/>
            <person name="Bruce D."/>
            <person name="Schmutz J."/>
            <person name="Salamov A."/>
            <person name="Fey P."/>
            <person name="Gaudet P."/>
            <person name="Anjard C."/>
            <person name="Babu M.M."/>
            <person name="Basu S."/>
            <person name="Bushmanova Y."/>
            <person name="van der Wel H."/>
            <person name="Katoh-Kurasawa M."/>
            <person name="Dinh C."/>
            <person name="Coutinho P.M."/>
            <person name="Saito T."/>
            <person name="Elias M."/>
            <person name="Schaap P."/>
            <person name="Kay R.R."/>
            <person name="Henrissat B."/>
            <person name="Eichinger L."/>
            <person name="Rivero F."/>
            <person name="Putnam N.H."/>
            <person name="West C.M."/>
            <person name="Loomis W.F."/>
            <person name="Chisholm R.L."/>
            <person name="Shaulsky G."/>
            <person name="Strassmann J.E."/>
            <person name="Queller D.C."/>
            <person name="Kuspa A."/>
            <person name="Grigoriev I.V."/>
        </authorList>
    </citation>
    <scope>NUCLEOTIDE SEQUENCE [LARGE SCALE GENOMIC DNA]</scope>
    <source>
        <strain evidence="3">QSDP1</strain>
    </source>
</reference>
<protein>
    <submittedName>
        <fullName evidence="2">Uncharacterized protein</fullName>
    </submittedName>
</protein>
<evidence type="ECO:0000313" key="3">
    <source>
        <dbReference type="Proteomes" id="UP000001064"/>
    </source>
</evidence>
<keyword evidence="3" id="KW-1185">Reference proteome</keyword>
<accession>F1A5E8</accession>
<dbReference type="RefSeq" id="XP_003294892.1">
    <property type="nucleotide sequence ID" value="XM_003294844.1"/>
</dbReference>
<dbReference type="GeneID" id="10510692"/>
<dbReference type="OrthoDB" id="23870at2759"/>
<dbReference type="VEuPathDB" id="AmoebaDB:DICPUDRAFT_85336"/>
<dbReference type="PANTHER" id="PTHR32134">
    <property type="entry name" value="FNIP REPEAT-CONTAINING PROTEIN"/>
    <property type="match status" value="1"/>
</dbReference>
<dbReference type="Proteomes" id="UP000001064">
    <property type="component" value="Unassembled WGS sequence"/>
</dbReference>
<organism evidence="2 3">
    <name type="scientific">Dictyostelium purpureum</name>
    <name type="common">Slime mold</name>
    <dbReference type="NCBI Taxonomy" id="5786"/>
    <lineage>
        <taxon>Eukaryota</taxon>
        <taxon>Amoebozoa</taxon>
        <taxon>Evosea</taxon>
        <taxon>Eumycetozoa</taxon>
        <taxon>Dictyostelia</taxon>
        <taxon>Dictyosteliales</taxon>
        <taxon>Dictyosteliaceae</taxon>
        <taxon>Dictyostelium</taxon>
    </lineage>
</organism>